<evidence type="ECO:0008006" key="3">
    <source>
        <dbReference type="Google" id="ProtNLM"/>
    </source>
</evidence>
<comment type="caution">
    <text evidence="1">The sequence shown here is derived from an EMBL/GenBank/DDBJ whole genome shotgun (WGS) entry which is preliminary data.</text>
</comment>
<dbReference type="InterPro" id="IPR022172">
    <property type="entry name" value="DUF3703"/>
</dbReference>
<protein>
    <recommendedName>
        <fullName evidence="3">DUF3703 domain-containing protein</fullName>
    </recommendedName>
</protein>
<organism evidence="1 2">
    <name type="scientific">Chitinimonas prasina</name>
    <dbReference type="NCBI Taxonomy" id="1434937"/>
    <lineage>
        <taxon>Bacteria</taxon>
        <taxon>Pseudomonadati</taxon>
        <taxon>Pseudomonadota</taxon>
        <taxon>Betaproteobacteria</taxon>
        <taxon>Neisseriales</taxon>
        <taxon>Chitinibacteraceae</taxon>
        <taxon>Chitinimonas</taxon>
    </lineage>
</organism>
<gene>
    <name evidence="1" type="ORF">GCM10007907_30620</name>
</gene>
<accession>A0ABQ5YID4</accession>
<dbReference type="EMBL" id="BSOG01000004">
    <property type="protein sequence ID" value="GLR14272.1"/>
    <property type="molecule type" value="Genomic_DNA"/>
</dbReference>
<name>A0ABQ5YID4_9NEIS</name>
<evidence type="ECO:0000313" key="2">
    <source>
        <dbReference type="Proteomes" id="UP001156706"/>
    </source>
</evidence>
<proteinExistence type="predicted"/>
<evidence type="ECO:0000313" key="1">
    <source>
        <dbReference type="EMBL" id="GLR14272.1"/>
    </source>
</evidence>
<keyword evidence="2" id="KW-1185">Reference proteome</keyword>
<reference evidence="2" key="1">
    <citation type="journal article" date="2019" name="Int. J. Syst. Evol. Microbiol.">
        <title>The Global Catalogue of Microorganisms (GCM) 10K type strain sequencing project: providing services to taxonomists for standard genome sequencing and annotation.</title>
        <authorList>
            <consortium name="The Broad Institute Genomics Platform"/>
            <consortium name="The Broad Institute Genome Sequencing Center for Infectious Disease"/>
            <person name="Wu L."/>
            <person name="Ma J."/>
        </authorList>
    </citation>
    <scope>NUCLEOTIDE SEQUENCE [LARGE SCALE GENOMIC DNA]</scope>
    <source>
        <strain evidence="2">NBRC 110044</strain>
    </source>
</reference>
<dbReference type="Pfam" id="PF12487">
    <property type="entry name" value="DUF3703"/>
    <property type="match status" value="1"/>
</dbReference>
<dbReference type="Proteomes" id="UP001156706">
    <property type="component" value="Unassembled WGS sequence"/>
</dbReference>
<dbReference type="RefSeq" id="WP_284197353.1">
    <property type="nucleotide sequence ID" value="NZ_BSOG01000004.1"/>
</dbReference>
<sequence>MNRAKSATLAYQQAMKDAKDRLKVGDTAAAFALLERAHVLGQRQFWPHWAVHVWMLRVAFVRSDAREAIGQLWRLFLTPFGHLTGRLPLGNTGGANVSAFAPMEISVELRAIMQADEDQAKQPGPTRDHLS</sequence>